<reference evidence="2 3" key="1">
    <citation type="submission" date="2024-02" db="EMBL/GenBank/DDBJ databases">
        <title>Adaptive strategies in a cosmopolitan and abundant soil bacterium.</title>
        <authorList>
            <person name="Carini P."/>
        </authorList>
    </citation>
    <scope>NUCLEOTIDE SEQUENCE [LARGE SCALE GENOMIC DNA]</scope>
    <source>
        <strain evidence="2 3">AZCC 1608</strain>
    </source>
</reference>
<feature type="region of interest" description="Disordered" evidence="1">
    <location>
        <begin position="1"/>
        <end position="59"/>
    </location>
</feature>
<evidence type="ECO:0000256" key="1">
    <source>
        <dbReference type="SAM" id="MobiDB-lite"/>
    </source>
</evidence>
<dbReference type="Proteomes" id="UP001364224">
    <property type="component" value="Unassembled WGS sequence"/>
</dbReference>
<keyword evidence="3" id="KW-1185">Reference proteome</keyword>
<feature type="compositionally biased region" description="Basic and acidic residues" evidence="1">
    <location>
        <begin position="1"/>
        <end position="15"/>
    </location>
</feature>
<feature type="compositionally biased region" description="Basic and acidic residues" evidence="1">
    <location>
        <begin position="180"/>
        <end position="191"/>
    </location>
</feature>
<proteinExistence type="predicted"/>
<comment type="caution">
    <text evidence="2">The sequence shown here is derived from an EMBL/GenBank/DDBJ whole genome shotgun (WGS) entry which is preliminary data.</text>
</comment>
<gene>
    <name evidence="2" type="ORF">V1286_006026</name>
</gene>
<protein>
    <submittedName>
        <fullName evidence="2">Uncharacterized protein</fullName>
    </submittedName>
</protein>
<name>A0ABU8BIX6_9BRAD</name>
<evidence type="ECO:0000313" key="3">
    <source>
        <dbReference type="Proteomes" id="UP001364224"/>
    </source>
</evidence>
<feature type="compositionally biased region" description="Low complexity" evidence="1">
    <location>
        <begin position="20"/>
        <end position="32"/>
    </location>
</feature>
<accession>A0ABU8BIX6</accession>
<dbReference type="EMBL" id="JAZHRV010000001">
    <property type="protein sequence ID" value="MEH2558497.1"/>
    <property type="molecule type" value="Genomic_DNA"/>
</dbReference>
<evidence type="ECO:0000313" key="2">
    <source>
        <dbReference type="EMBL" id="MEH2558497.1"/>
    </source>
</evidence>
<organism evidence="2 3">
    <name type="scientific">Bradyrhizobium algeriense</name>
    <dbReference type="NCBI Taxonomy" id="634784"/>
    <lineage>
        <taxon>Bacteria</taxon>
        <taxon>Pseudomonadati</taxon>
        <taxon>Pseudomonadota</taxon>
        <taxon>Alphaproteobacteria</taxon>
        <taxon>Hyphomicrobiales</taxon>
        <taxon>Nitrobacteraceae</taxon>
        <taxon>Bradyrhizobium</taxon>
    </lineage>
</organism>
<sequence>MMAGFADKEYLRDADLPIDEVASPQAAPESPSAVPPPDETPPARHAPGSSTPPNLLDLGTTFNGTTRSLVGDVWQNGPEEGGKVSGSVTPHTNDLAAAQSGLLAGINAGQFSGAALGHVQAILSDITTAISAANASVSGGGMPGAEQTLRASHLSILNTVNTDPVLANPGTQNGVTEPIPAREDAPADKTEATAPDANSAETTHLAEAGDAENTAQIDENLDAAIAEMEALIAANPDLFVGLTVDDADEIVQQIQLELSHIHKGEVPPGAAQHISGDITDIVTGDIDLASMTAQGPPNSPGQQAVNIVGASETQASPPVSTIATGDVPVTIVTTEAPTTVVDHSQSGMPELTHHLHHTWG</sequence>
<feature type="region of interest" description="Disordered" evidence="1">
    <location>
        <begin position="162"/>
        <end position="201"/>
    </location>
</feature>